<gene>
    <name evidence="1" type="ORF">EDD78_11456</name>
</gene>
<comment type="caution">
    <text evidence="1">The sequence shown here is derived from an EMBL/GenBank/DDBJ whole genome shotgun (WGS) entry which is preliminary data.</text>
</comment>
<reference evidence="1 2" key="1">
    <citation type="submission" date="2019-03" db="EMBL/GenBank/DDBJ databases">
        <title>Genomic Encyclopedia of Type Strains, Phase IV (KMG-IV): sequencing the most valuable type-strain genomes for metagenomic binning, comparative biology and taxonomic classification.</title>
        <authorList>
            <person name="Goeker M."/>
        </authorList>
    </citation>
    <scope>NUCLEOTIDE SEQUENCE [LARGE SCALE GENOMIC DNA]</scope>
    <source>
        <strain evidence="1 2">DSM 100433</strain>
    </source>
</reference>
<dbReference type="RefSeq" id="WP_132085240.1">
    <property type="nucleotide sequence ID" value="NZ_SLUK01000014.1"/>
</dbReference>
<dbReference type="EMBL" id="SLUK01000014">
    <property type="protein sequence ID" value="TCL41351.1"/>
    <property type="molecule type" value="Genomic_DNA"/>
</dbReference>
<protein>
    <submittedName>
        <fullName evidence="1">Uncharacterized protein</fullName>
    </submittedName>
</protein>
<dbReference type="Proteomes" id="UP000294682">
    <property type="component" value="Unassembled WGS sequence"/>
</dbReference>
<accession>A0A9X8Y792</accession>
<sequence length="229" mass="26810">MEENEKILPSPVVFWGRTSREEFTLGRRLEKALQALDGLPGDRDTLFFWLYGCVYGSETQISHAHARSCGKFCGSEALRTIENFSSADSAYRSYAEKLMGEPVPHREKEPLKFARYALEFADLYLESHYSDWYCGLYEKYERKLNSAYLCYLVADRYRDELPDPAPFEALHSLLRQYLLPTTLWQEFLAGYREATVSLLRQRIALECPQQNLDTFERMWFPQPPDEEPD</sequence>
<proteinExistence type="predicted"/>
<organism evidence="1 2">
    <name type="scientific">Harryflintia acetispora</name>
    <dbReference type="NCBI Taxonomy" id="1849041"/>
    <lineage>
        <taxon>Bacteria</taxon>
        <taxon>Bacillati</taxon>
        <taxon>Bacillota</taxon>
        <taxon>Clostridia</taxon>
        <taxon>Eubacteriales</taxon>
        <taxon>Oscillospiraceae</taxon>
        <taxon>Harryflintia</taxon>
    </lineage>
</organism>
<evidence type="ECO:0000313" key="2">
    <source>
        <dbReference type="Proteomes" id="UP000294682"/>
    </source>
</evidence>
<dbReference type="AlphaFoldDB" id="A0A9X8Y792"/>
<evidence type="ECO:0000313" key="1">
    <source>
        <dbReference type="EMBL" id="TCL41351.1"/>
    </source>
</evidence>
<name>A0A9X8Y792_9FIRM</name>
<keyword evidence="2" id="KW-1185">Reference proteome</keyword>